<comment type="caution">
    <text evidence="1">The sequence shown here is derived from an EMBL/GenBank/DDBJ whole genome shotgun (WGS) entry which is preliminary data.</text>
</comment>
<sequence>MDSNAKYESITQEGSLIAENKIQSNETIMEVDIQKEKSKDSLNILFHISNVDPDVINHKDKFVLRVKKQLGLLDKLTEVEFEIVVNKIRLCCLKHIKDMHELHLKRSYAIEVINELITRMDVNYIKVNHVVHLIWSLISCLHHFQLRFRTGTSSLIAWTRKKKVQKCIDTYIKLINVLPQISYRLVLNSLVMFYKKGKLWTMEFQFAEMICQLLYLYGDVEEAIEDFLTTAELSSMESDIESRKLIDVLSEILEMIKWKYISDKMMKRFLTMLRKSISPKLRGTFRYGSMQKGLDICLRNIMNNLCNSDLMRLLVTIIKMIIYYEMEDDLLLEFGSIGEHAALRYHTQKFSTSVPEELMETIMTLMLSKNPYYHMFGYRIIQNITDRRFNKLEFETPRIYFKGVQYNIRKARYSTRDRQFYKKYHLHIYSTLMAGLKQHANRK</sequence>
<protein>
    <submittedName>
        <fullName evidence="1">Uncharacterized protein</fullName>
    </submittedName>
</protein>
<proteinExistence type="predicted"/>
<dbReference type="PANTHER" id="PTHR12444">
    <property type="entry name" value="PROTEIN EFR3 HOMOLOG CMP44E"/>
    <property type="match status" value="1"/>
</dbReference>
<accession>A0ABD1EH73</accession>
<keyword evidence="2" id="KW-1185">Reference proteome</keyword>
<name>A0ABD1EH73_HYPHA</name>
<reference evidence="1 2" key="1">
    <citation type="submission" date="2024-05" db="EMBL/GenBank/DDBJ databases">
        <title>Genetic variation in Jamaican populations of the coffee berry borer (Hypothenemus hampei).</title>
        <authorList>
            <person name="Errbii M."/>
            <person name="Myrie A."/>
        </authorList>
    </citation>
    <scope>NUCLEOTIDE SEQUENCE [LARGE SCALE GENOMIC DNA]</scope>
    <source>
        <strain evidence="1">JA-Hopewell-2020-01-JO</strain>
        <tissue evidence="1">Whole body</tissue>
    </source>
</reference>
<evidence type="ECO:0000313" key="1">
    <source>
        <dbReference type="EMBL" id="KAL1494045.1"/>
    </source>
</evidence>
<evidence type="ECO:0000313" key="2">
    <source>
        <dbReference type="Proteomes" id="UP001566132"/>
    </source>
</evidence>
<dbReference type="InterPro" id="IPR051851">
    <property type="entry name" value="EFR3_Homologs"/>
</dbReference>
<dbReference type="AlphaFoldDB" id="A0ABD1EH73"/>
<dbReference type="PANTHER" id="PTHR12444:SF9">
    <property type="entry name" value="AGAP013133-PA"/>
    <property type="match status" value="1"/>
</dbReference>
<dbReference type="Proteomes" id="UP001566132">
    <property type="component" value="Unassembled WGS sequence"/>
</dbReference>
<organism evidence="1 2">
    <name type="scientific">Hypothenemus hampei</name>
    <name type="common">Coffee berry borer</name>
    <dbReference type="NCBI Taxonomy" id="57062"/>
    <lineage>
        <taxon>Eukaryota</taxon>
        <taxon>Metazoa</taxon>
        <taxon>Ecdysozoa</taxon>
        <taxon>Arthropoda</taxon>
        <taxon>Hexapoda</taxon>
        <taxon>Insecta</taxon>
        <taxon>Pterygota</taxon>
        <taxon>Neoptera</taxon>
        <taxon>Endopterygota</taxon>
        <taxon>Coleoptera</taxon>
        <taxon>Polyphaga</taxon>
        <taxon>Cucujiformia</taxon>
        <taxon>Curculionidae</taxon>
        <taxon>Scolytinae</taxon>
        <taxon>Hypothenemus</taxon>
    </lineage>
</organism>
<dbReference type="EMBL" id="JBDJPC010000007">
    <property type="protein sequence ID" value="KAL1494045.1"/>
    <property type="molecule type" value="Genomic_DNA"/>
</dbReference>
<gene>
    <name evidence="1" type="ORF">ABEB36_009709</name>
</gene>